<reference evidence="2" key="2">
    <citation type="submission" date="2015-01" db="EMBL/GenBank/DDBJ databases">
        <title>Evolutionary Origins and Diversification of the Mycorrhizal Mutualists.</title>
        <authorList>
            <consortium name="DOE Joint Genome Institute"/>
            <consortium name="Mycorrhizal Genomics Consortium"/>
            <person name="Kohler A."/>
            <person name="Kuo A."/>
            <person name="Nagy L.G."/>
            <person name="Floudas D."/>
            <person name="Copeland A."/>
            <person name="Barry K.W."/>
            <person name="Cichocki N."/>
            <person name="Veneault-Fourrey C."/>
            <person name="LaButti K."/>
            <person name="Lindquist E.A."/>
            <person name="Lipzen A."/>
            <person name="Lundell T."/>
            <person name="Morin E."/>
            <person name="Murat C."/>
            <person name="Riley R."/>
            <person name="Ohm R."/>
            <person name="Sun H."/>
            <person name="Tunlid A."/>
            <person name="Henrissat B."/>
            <person name="Grigoriev I.V."/>
            <person name="Hibbett D.S."/>
            <person name="Martin F."/>
        </authorList>
    </citation>
    <scope>NUCLEOTIDE SEQUENCE [LARGE SCALE GENOMIC DNA]</scope>
    <source>
        <strain evidence="2">LaAM-08-1</strain>
    </source>
</reference>
<name>A0A0C9X410_9AGAR</name>
<proteinExistence type="predicted"/>
<keyword evidence="2" id="KW-1185">Reference proteome</keyword>
<sequence length="189" mass="21708">MPVGDVVWDVAVGDEGDVDRLVWDGSYLVDHDYTYSPVGELPKYLPALAFPPSYFPFGGEDIAANLQRNETRIVLYRQERIIRTRKIQQEEMDERKKHTCLLVVYHTNSSQPAQIDHYVDTFPCFQLTSLPDLVRYLELNRDSCLDHWDGEWKIVTIKSMIVVEKDQRVVGTSSHLTQPSSHSQRLSGA</sequence>
<evidence type="ECO:0000313" key="2">
    <source>
        <dbReference type="Proteomes" id="UP000054477"/>
    </source>
</evidence>
<gene>
    <name evidence="1" type="ORF">K443DRAFT_14528</name>
</gene>
<dbReference type="STRING" id="1095629.A0A0C9X410"/>
<dbReference type="EMBL" id="KN839029">
    <property type="protein sequence ID" value="KIJ91282.1"/>
    <property type="molecule type" value="Genomic_DNA"/>
</dbReference>
<reference evidence="1 2" key="1">
    <citation type="submission" date="2014-04" db="EMBL/GenBank/DDBJ databases">
        <authorList>
            <consortium name="DOE Joint Genome Institute"/>
            <person name="Kuo A."/>
            <person name="Kohler A."/>
            <person name="Nagy L.G."/>
            <person name="Floudas D."/>
            <person name="Copeland A."/>
            <person name="Barry K.W."/>
            <person name="Cichocki N."/>
            <person name="Veneault-Fourrey C."/>
            <person name="LaButti K."/>
            <person name="Lindquist E.A."/>
            <person name="Lipzen A."/>
            <person name="Lundell T."/>
            <person name="Morin E."/>
            <person name="Murat C."/>
            <person name="Sun H."/>
            <person name="Tunlid A."/>
            <person name="Henrissat B."/>
            <person name="Grigoriev I.V."/>
            <person name="Hibbett D.S."/>
            <person name="Martin F."/>
            <person name="Nordberg H.P."/>
            <person name="Cantor M.N."/>
            <person name="Hua S.X."/>
        </authorList>
    </citation>
    <scope>NUCLEOTIDE SEQUENCE [LARGE SCALE GENOMIC DNA]</scope>
    <source>
        <strain evidence="1 2">LaAM-08-1</strain>
    </source>
</reference>
<dbReference type="OrthoDB" id="3365519at2759"/>
<accession>A0A0C9X410</accession>
<protein>
    <submittedName>
        <fullName evidence="1">Uncharacterized protein</fullName>
    </submittedName>
</protein>
<evidence type="ECO:0000313" key="1">
    <source>
        <dbReference type="EMBL" id="KIJ91282.1"/>
    </source>
</evidence>
<dbReference type="HOGENOM" id="CLU_1434652_0_0_1"/>
<dbReference type="AlphaFoldDB" id="A0A0C9X410"/>
<dbReference type="Proteomes" id="UP000054477">
    <property type="component" value="Unassembled WGS sequence"/>
</dbReference>
<organism evidence="1 2">
    <name type="scientific">Laccaria amethystina LaAM-08-1</name>
    <dbReference type="NCBI Taxonomy" id="1095629"/>
    <lineage>
        <taxon>Eukaryota</taxon>
        <taxon>Fungi</taxon>
        <taxon>Dikarya</taxon>
        <taxon>Basidiomycota</taxon>
        <taxon>Agaricomycotina</taxon>
        <taxon>Agaricomycetes</taxon>
        <taxon>Agaricomycetidae</taxon>
        <taxon>Agaricales</taxon>
        <taxon>Agaricineae</taxon>
        <taxon>Hydnangiaceae</taxon>
        <taxon>Laccaria</taxon>
    </lineage>
</organism>